<evidence type="ECO:0000259" key="2">
    <source>
        <dbReference type="Pfam" id="PF13568"/>
    </source>
</evidence>
<dbReference type="InterPro" id="IPR025665">
    <property type="entry name" value="Beta-barrel_OMP_2"/>
</dbReference>
<protein>
    <submittedName>
        <fullName evidence="3">Outer membrane beta-barrel protein</fullName>
    </submittedName>
</protein>
<dbReference type="Proteomes" id="UP001589774">
    <property type="component" value="Unassembled WGS sequence"/>
</dbReference>
<evidence type="ECO:0000313" key="3">
    <source>
        <dbReference type="EMBL" id="MFC0321456.1"/>
    </source>
</evidence>
<name>A0ABV6HRG5_9SPHI</name>
<accession>A0ABV6HRG5</accession>
<reference evidence="3 4" key="1">
    <citation type="submission" date="2024-09" db="EMBL/GenBank/DDBJ databases">
        <authorList>
            <person name="Sun Q."/>
            <person name="Mori K."/>
        </authorList>
    </citation>
    <scope>NUCLEOTIDE SEQUENCE [LARGE SCALE GENOMIC DNA]</scope>
    <source>
        <strain evidence="3 4">CCM 7765</strain>
    </source>
</reference>
<keyword evidence="1" id="KW-0732">Signal</keyword>
<evidence type="ECO:0000313" key="4">
    <source>
        <dbReference type="Proteomes" id="UP001589774"/>
    </source>
</evidence>
<comment type="caution">
    <text evidence="3">The sequence shown here is derived from an EMBL/GenBank/DDBJ whole genome shotgun (WGS) entry which is preliminary data.</text>
</comment>
<organism evidence="3 4">
    <name type="scientific">Olivibacter oleidegradans</name>
    <dbReference type="NCBI Taxonomy" id="760123"/>
    <lineage>
        <taxon>Bacteria</taxon>
        <taxon>Pseudomonadati</taxon>
        <taxon>Bacteroidota</taxon>
        <taxon>Sphingobacteriia</taxon>
        <taxon>Sphingobacteriales</taxon>
        <taxon>Sphingobacteriaceae</taxon>
        <taxon>Olivibacter</taxon>
    </lineage>
</organism>
<dbReference type="Pfam" id="PF13568">
    <property type="entry name" value="OMP_b-brl_2"/>
    <property type="match status" value="1"/>
</dbReference>
<feature type="signal peptide" evidence="1">
    <location>
        <begin position="1"/>
        <end position="26"/>
    </location>
</feature>
<gene>
    <name evidence="3" type="ORF">ACFFI0_24270</name>
</gene>
<keyword evidence="4" id="KW-1185">Reference proteome</keyword>
<dbReference type="EMBL" id="JBHLWO010000006">
    <property type="protein sequence ID" value="MFC0321456.1"/>
    <property type="molecule type" value="Genomic_DNA"/>
</dbReference>
<evidence type="ECO:0000256" key="1">
    <source>
        <dbReference type="SAM" id="SignalP"/>
    </source>
</evidence>
<feature type="chain" id="PRO_5045730066" evidence="1">
    <location>
        <begin position="27"/>
        <end position="228"/>
    </location>
</feature>
<proteinExistence type="predicted"/>
<sequence>MKINIPFKKLALITSIFFFMLSSANSQDYYASKYDNKRISLGIMLSPNINWLRYGDFDVKSNTAKIGYNYGLVADFAFSENYYFSSGLLIDNLRAQSETYQNGPEGNDFVINNYRLQYAQIPLGVKLKSTQKYYRSYYGQFGFTLGVKLSAKQEILNSNRVVVQESNNMKGGADIFRLGLQIGGGVEWLLDHNLRLMTGLSFNNGFTRVIKHGGANNSYFAFNLGILF</sequence>
<dbReference type="RefSeq" id="WP_130858566.1">
    <property type="nucleotide sequence ID" value="NZ_JBHLWO010000006.1"/>
</dbReference>
<feature type="domain" description="Outer membrane protein beta-barrel" evidence="2">
    <location>
        <begin position="37"/>
        <end position="206"/>
    </location>
</feature>